<sequence length="91" mass="10259">MDNKAMCRKCRDCGEEKEWSDPKRKDICSGCWVVRGRVLEKLKSGGITMSDFKNWQRNGLRTKRLIKMGYGDLVSATTTAQAESPKGRSDG</sequence>
<accession>A0A0F9MDY2</accession>
<proteinExistence type="predicted"/>
<gene>
    <name evidence="1" type="ORF">LCGC14_1471780</name>
</gene>
<reference evidence="1" key="1">
    <citation type="journal article" date="2015" name="Nature">
        <title>Complex archaea that bridge the gap between prokaryotes and eukaryotes.</title>
        <authorList>
            <person name="Spang A."/>
            <person name="Saw J.H."/>
            <person name="Jorgensen S.L."/>
            <person name="Zaremba-Niedzwiedzka K."/>
            <person name="Martijn J."/>
            <person name="Lind A.E."/>
            <person name="van Eijk R."/>
            <person name="Schleper C."/>
            <person name="Guy L."/>
            <person name="Ettema T.J."/>
        </authorList>
    </citation>
    <scope>NUCLEOTIDE SEQUENCE</scope>
</reference>
<evidence type="ECO:0000313" key="1">
    <source>
        <dbReference type="EMBL" id="KKM67372.1"/>
    </source>
</evidence>
<name>A0A0F9MDY2_9ZZZZ</name>
<dbReference type="AlphaFoldDB" id="A0A0F9MDY2"/>
<protein>
    <submittedName>
        <fullName evidence="1">Uncharacterized protein</fullName>
    </submittedName>
</protein>
<organism evidence="1">
    <name type="scientific">marine sediment metagenome</name>
    <dbReference type="NCBI Taxonomy" id="412755"/>
    <lineage>
        <taxon>unclassified sequences</taxon>
        <taxon>metagenomes</taxon>
        <taxon>ecological metagenomes</taxon>
    </lineage>
</organism>
<dbReference type="EMBL" id="LAZR01010360">
    <property type="protein sequence ID" value="KKM67372.1"/>
    <property type="molecule type" value="Genomic_DNA"/>
</dbReference>
<comment type="caution">
    <text evidence="1">The sequence shown here is derived from an EMBL/GenBank/DDBJ whole genome shotgun (WGS) entry which is preliminary data.</text>
</comment>